<evidence type="ECO:0000256" key="4">
    <source>
        <dbReference type="ARBA" id="ARBA00023136"/>
    </source>
</evidence>
<evidence type="ECO:0000259" key="8">
    <source>
        <dbReference type="Pfam" id="PF14322"/>
    </source>
</evidence>
<dbReference type="Pfam" id="PF14322">
    <property type="entry name" value="SusD-like_3"/>
    <property type="match status" value="1"/>
</dbReference>
<keyword evidence="5" id="KW-0998">Cell outer membrane</keyword>
<feature type="signal peptide" evidence="6">
    <location>
        <begin position="1"/>
        <end position="20"/>
    </location>
</feature>
<evidence type="ECO:0000256" key="2">
    <source>
        <dbReference type="ARBA" id="ARBA00006275"/>
    </source>
</evidence>
<comment type="caution">
    <text evidence="9">The sequence shown here is derived from an EMBL/GenBank/DDBJ whole genome shotgun (WGS) entry which is preliminary data.</text>
</comment>
<evidence type="ECO:0000313" key="10">
    <source>
        <dbReference type="Proteomes" id="UP000195386"/>
    </source>
</evidence>
<dbReference type="RefSeq" id="WP_087425909.1">
    <property type="nucleotide sequence ID" value="NZ_CAMMFP010000012.1"/>
</dbReference>
<organism evidence="9 10">
    <name type="scientific">Bacteroides clarus</name>
    <dbReference type="NCBI Taxonomy" id="626929"/>
    <lineage>
        <taxon>Bacteria</taxon>
        <taxon>Pseudomonadati</taxon>
        <taxon>Bacteroidota</taxon>
        <taxon>Bacteroidia</taxon>
        <taxon>Bacteroidales</taxon>
        <taxon>Bacteroidaceae</taxon>
        <taxon>Bacteroides</taxon>
    </lineage>
</organism>
<keyword evidence="3 6" id="KW-0732">Signal</keyword>
<dbReference type="InterPro" id="IPR033985">
    <property type="entry name" value="SusD-like_N"/>
</dbReference>
<evidence type="ECO:0000313" key="9">
    <source>
        <dbReference type="EMBL" id="OUO01463.1"/>
    </source>
</evidence>
<dbReference type="GO" id="GO:0009279">
    <property type="term" value="C:cell outer membrane"/>
    <property type="evidence" value="ECO:0007669"/>
    <property type="project" value="UniProtKB-SubCell"/>
</dbReference>
<dbReference type="Gene3D" id="1.25.40.390">
    <property type="match status" value="1"/>
</dbReference>
<comment type="subcellular location">
    <subcellularLocation>
        <location evidence="1">Cell outer membrane</location>
    </subcellularLocation>
</comment>
<feature type="chain" id="PRO_5012260508" evidence="6">
    <location>
        <begin position="21"/>
        <end position="548"/>
    </location>
</feature>
<dbReference type="AlphaFoldDB" id="A0A1Y3YUD4"/>
<dbReference type="InterPro" id="IPR012944">
    <property type="entry name" value="SusD_RagB_dom"/>
</dbReference>
<feature type="domain" description="RagB/SusD" evidence="7">
    <location>
        <begin position="305"/>
        <end position="544"/>
    </location>
</feature>
<dbReference type="EMBL" id="NFII01000005">
    <property type="protein sequence ID" value="OUO01463.1"/>
    <property type="molecule type" value="Genomic_DNA"/>
</dbReference>
<comment type="similarity">
    <text evidence="2">Belongs to the SusD family.</text>
</comment>
<keyword evidence="4" id="KW-0472">Membrane</keyword>
<dbReference type="InterPro" id="IPR011990">
    <property type="entry name" value="TPR-like_helical_dom_sf"/>
</dbReference>
<dbReference type="Proteomes" id="UP000195386">
    <property type="component" value="Unassembled WGS sequence"/>
</dbReference>
<proteinExistence type="inferred from homology"/>
<feature type="domain" description="SusD-like N-terminal" evidence="8">
    <location>
        <begin position="101"/>
        <end position="238"/>
    </location>
</feature>
<evidence type="ECO:0000256" key="6">
    <source>
        <dbReference type="SAM" id="SignalP"/>
    </source>
</evidence>
<dbReference type="PROSITE" id="PS51257">
    <property type="entry name" value="PROKAR_LIPOPROTEIN"/>
    <property type="match status" value="1"/>
</dbReference>
<gene>
    <name evidence="9" type="ORF">B5F97_07395</name>
</gene>
<evidence type="ECO:0000256" key="3">
    <source>
        <dbReference type="ARBA" id="ARBA00022729"/>
    </source>
</evidence>
<evidence type="ECO:0000259" key="7">
    <source>
        <dbReference type="Pfam" id="PF07980"/>
    </source>
</evidence>
<protein>
    <submittedName>
        <fullName evidence="9">RagB/SusD family nutrient uptake outer membrane protein</fullName>
    </submittedName>
</protein>
<accession>A0A1Y3YUD4</accession>
<name>A0A1Y3YUD4_9BACE</name>
<dbReference type="SUPFAM" id="SSF48452">
    <property type="entry name" value="TPR-like"/>
    <property type="match status" value="1"/>
</dbReference>
<reference evidence="10" key="1">
    <citation type="submission" date="2017-04" db="EMBL/GenBank/DDBJ databases">
        <title>Function of individual gut microbiota members based on whole genome sequencing of pure cultures obtained from chicken caecum.</title>
        <authorList>
            <person name="Medvecky M."/>
            <person name="Cejkova D."/>
            <person name="Polansky O."/>
            <person name="Karasova D."/>
            <person name="Kubasova T."/>
            <person name="Cizek A."/>
            <person name="Rychlik I."/>
        </authorList>
    </citation>
    <scope>NUCLEOTIDE SEQUENCE [LARGE SCALE GENOMIC DNA]</scope>
    <source>
        <strain evidence="10">An43</strain>
    </source>
</reference>
<dbReference type="Pfam" id="PF07980">
    <property type="entry name" value="SusD_RagB"/>
    <property type="match status" value="1"/>
</dbReference>
<evidence type="ECO:0000256" key="1">
    <source>
        <dbReference type="ARBA" id="ARBA00004442"/>
    </source>
</evidence>
<evidence type="ECO:0000256" key="5">
    <source>
        <dbReference type="ARBA" id="ARBA00023237"/>
    </source>
</evidence>
<sequence>MKKYRIVYWLAAVCCLPLFTACNGFLREDPRDGTDHADAYRTLSDVYLNAVASLYNYVGGYADSQGLQGTGRGVYDLNTFTTDEAIMPTRGGDWYDGGFWQGLYLHKWGVSNDAVQATWEYLYKVVMLSNKSVEQIQKFRETHDDPELPAYLAEVRAMRAMYYYYLLDLFGRVPLVLSSSASMSDIVQSERKTVFDFVVKELQEAAPLLAESRSNRPGDYYGRITRPVAYFLLAKLALNAEVYTDNDWTDGVRPDGGTISFTIEGRQQNAWQAAVTYCDRITAMGYALEPLYETNFAVYNESSVENIFTIPMNKTLYTNQMQYLFRSRHYNHAKAYGLSGENGSSATKDALRVFGYDTAEVDPRFDKCYFAGVMYDLKGELIRLDDGTVLEYHPWEVAVDISDTPYEKTAGARMKKYAIDTDATKDGKLMENDIVLFRYADVLLMKSEAKVRNGENGDAELAQVRSRVGAVARPATLENLLDERLLEFAWEGWRRQDLVRFGRFTRAYSDRPQLAGEESGYTTVFPIPGNVLKMNERLRQNKGYLMSD</sequence>